<protein>
    <recommendedName>
        <fullName evidence="6">Diaminopimelate epimerase-like protein</fullName>
    </recommendedName>
</protein>
<dbReference type="OMA" id="WGIMEDP"/>
<evidence type="ECO:0008006" key="6">
    <source>
        <dbReference type="Google" id="ProtNLM"/>
    </source>
</evidence>
<comment type="caution">
    <text evidence="4">The sequence shown here is derived from an EMBL/GenBank/DDBJ whole genome shotgun (WGS) entry which is preliminary data.</text>
</comment>
<reference evidence="4 5" key="1">
    <citation type="journal article" date="2011" name="PLoS Pathog.">
        <title>Endophytic Life Strategies Decoded by Genome and Transcriptome Analyses of the Mutualistic Root Symbiont Piriformospora indica.</title>
        <authorList>
            <person name="Zuccaro A."/>
            <person name="Lahrmann U."/>
            <person name="Guldener U."/>
            <person name="Langen G."/>
            <person name="Pfiffi S."/>
            <person name="Biedenkopf D."/>
            <person name="Wong P."/>
            <person name="Samans B."/>
            <person name="Grimm C."/>
            <person name="Basiewicz M."/>
            <person name="Murat C."/>
            <person name="Martin F."/>
            <person name="Kogel K.H."/>
        </authorList>
    </citation>
    <scope>NUCLEOTIDE SEQUENCE [LARGE SCALE GENOMIC DNA]</scope>
    <source>
        <strain evidence="4 5">DSM 11827</strain>
    </source>
</reference>
<comment type="similarity">
    <text evidence="1">Belongs to the PhzF family.</text>
</comment>
<dbReference type="FunCoup" id="G4TY08">
    <property type="interactions" value="329"/>
</dbReference>
<dbReference type="GO" id="GO:0016853">
    <property type="term" value="F:isomerase activity"/>
    <property type="evidence" value="ECO:0007669"/>
    <property type="project" value="UniProtKB-KW"/>
</dbReference>
<dbReference type="Pfam" id="PF02567">
    <property type="entry name" value="PhzC-PhzF"/>
    <property type="match status" value="1"/>
</dbReference>
<organism evidence="4 5">
    <name type="scientific">Serendipita indica (strain DSM 11827)</name>
    <name type="common">Root endophyte fungus</name>
    <name type="synonym">Piriformospora indica</name>
    <dbReference type="NCBI Taxonomy" id="1109443"/>
    <lineage>
        <taxon>Eukaryota</taxon>
        <taxon>Fungi</taxon>
        <taxon>Dikarya</taxon>
        <taxon>Basidiomycota</taxon>
        <taxon>Agaricomycotina</taxon>
        <taxon>Agaricomycetes</taxon>
        <taxon>Sebacinales</taxon>
        <taxon>Serendipitaceae</taxon>
        <taxon>Serendipita</taxon>
    </lineage>
</organism>
<keyword evidence="2" id="KW-0413">Isomerase</keyword>
<dbReference type="Gene3D" id="3.10.310.10">
    <property type="entry name" value="Diaminopimelate Epimerase, Chain A, domain 1"/>
    <property type="match status" value="2"/>
</dbReference>
<dbReference type="PANTHER" id="PTHR13774">
    <property type="entry name" value="PHENAZINE BIOSYNTHESIS PROTEIN"/>
    <property type="match status" value="1"/>
</dbReference>
<proteinExistence type="inferred from homology"/>
<accession>G4TY08</accession>
<keyword evidence="5" id="KW-1185">Reference proteome</keyword>
<dbReference type="AlphaFoldDB" id="G4TY08"/>
<dbReference type="NCBIfam" id="TIGR00654">
    <property type="entry name" value="PhzF_family"/>
    <property type="match status" value="1"/>
</dbReference>
<dbReference type="PANTHER" id="PTHR13774:SF17">
    <property type="entry name" value="PHENAZINE BIOSYNTHESIS-LIKE DOMAIN-CONTAINING PROTEIN"/>
    <property type="match status" value="1"/>
</dbReference>
<evidence type="ECO:0000313" key="5">
    <source>
        <dbReference type="Proteomes" id="UP000007148"/>
    </source>
</evidence>
<dbReference type="OrthoDB" id="75169at2759"/>
<evidence type="ECO:0000256" key="3">
    <source>
        <dbReference type="PIRSR" id="PIRSR016184-1"/>
    </source>
</evidence>
<dbReference type="PIRSF" id="PIRSF016184">
    <property type="entry name" value="PhzC_PhzF"/>
    <property type="match status" value="1"/>
</dbReference>
<dbReference type="SUPFAM" id="SSF54506">
    <property type="entry name" value="Diaminopimelate epimerase-like"/>
    <property type="match status" value="1"/>
</dbReference>
<dbReference type="Proteomes" id="UP000007148">
    <property type="component" value="Unassembled WGS sequence"/>
</dbReference>
<dbReference type="GO" id="GO:0005737">
    <property type="term" value="C:cytoplasm"/>
    <property type="evidence" value="ECO:0007669"/>
    <property type="project" value="TreeGrafter"/>
</dbReference>
<dbReference type="eggNOG" id="KOG3033">
    <property type="taxonomic scope" value="Eukaryota"/>
</dbReference>
<dbReference type="STRING" id="1109443.G4TY08"/>
<sequence>MSLRFKVLDAFTNMPFGGNPAAVILLPHDHKYPDSTLLGIAKEFNISETAYIIVPSTIEVHEATPNGGRHVELGLRWFTPVCEVALCGHATLCSSAAVFSDESLIPPDVNEIRFSTLSGMLTARRVPSQPPKYEVHLPAGTAVPAGDETVRIARELTKNALGEGVKVLSVAVSPASPYTEYILIEIDNNVPLRGLHVVPSAFVSDKWQFTLFMVTQCNVVDESTNALGFDYRVFAPAWGIMEDPVCGSAIAFAASSWAAKVPPQVDALTGEPVNKVHAVSARGGEIDVVCDGAVVKLRGEVRVASRGEVFL</sequence>
<dbReference type="InterPro" id="IPR003719">
    <property type="entry name" value="Phenazine_PhzF-like"/>
</dbReference>
<name>G4TY08_SERID</name>
<evidence type="ECO:0000313" key="4">
    <source>
        <dbReference type="EMBL" id="CCA76201.1"/>
    </source>
</evidence>
<evidence type="ECO:0000256" key="1">
    <source>
        <dbReference type="ARBA" id="ARBA00008270"/>
    </source>
</evidence>
<evidence type="ECO:0000256" key="2">
    <source>
        <dbReference type="ARBA" id="ARBA00023235"/>
    </source>
</evidence>
<gene>
    <name evidence="4" type="ORF">PIIN_10194</name>
</gene>
<dbReference type="InParanoid" id="G4TY08"/>
<dbReference type="HOGENOM" id="CLU_048756_2_1_1"/>
<dbReference type="EMBL" id="CAFZ01000646">
    <property type="protein sequence ID" value="CCA76201.1"/>
    <property type="molecule type" value="Genomic_DNA"/>
</dbReference>
<feature type="active site" evidence="3">
    <location>
        <position position="48"/>
    </location>
</feature>